<evidence type="ECO:0000256" key="1">
    <source>
        <dbReference type="ARBA" id="ARBA00022723"/>
    </source>
</evidence>
<dbReference type="InterPro" id="IPR013087">
    <property type="entry name" value="Znf_C2H2_type"/>
</dbReference>
<feature type="domain" description="U1-type" evidence="6">
    <location>
        <begin position="129"/>
        <end position="163"/>
    </location>
</feature>
<evidence type="ECO:0000313" key="7">
    <source>
        <dbReference type="EMBL" id="OEU14713.1"/>
    </source>
</evidence>
<keyword evidence="4" id="KW-0539">Nucleus</keyword>
<dbReference type="InParanoid" id="A0A1E7FA41"/>
<dbReference type="AlphaFoldDB" id="A0A1E7FA41"/>
<accession>A0A1E7FA41</accession>
<evidence type="ECO:0000313" key="8">
    <source>
        <dbReference type="Proteomes" id="UP000095751"/>
    </source>
</evidence>
<keyword evidence="2" id="KW-0863">Zinc-finger</keyword>
<dbReference type="PANTHER" id="PTHR45986">
    <property type="entry name" value="ZINC FINGER MATRIN-TYPE PROTEIN 2"/>
    <property type="match status" value="1"/>
</dbReference>
<dbReference type="InterPro" id="IPR040107">
    <property type="entry name" value="Snu23"/>
</dbReference>
<proteinExistence type="predicted"/>
<keyword evidence="8" id="KW-1185">Reference proteome</keyword>
<evidence type="ECO:0000256" key="4">
    <source>
        <dbReference type="ARBA" id="ARBA00023242"/>
    </source>
</evidence>
<dbReference type="SMART" id="SM00451">
    <property type="entry name" value="ZnF_U1"/>
    <property type="match status" value="1"/>
</dbReference>
<sequence length="276" mass="30965">MSTDLNYKQVANVSRRTWDLEAYEKRAQDRANNEAGININNEKRKVTDANNESTGEGERREEFVPAEAGAMGPQLSKRAFLKARTDKIESLDAKIGSVEIVNPEATATTKSAVSDGALVNKDNAVTKSGVGWHCKVCDCFLRDSLTYLDHINGKKHNRALGYSMRVAKSTTDDCRARLASLVKEKEKSSQAAAFDDLLEDEEETFNIIVKAKDDELKRRKEERKRERKERKKERKAAKSTVDINEDSTGDGLVVEEIADEQADQDMMKMMGFSSFT</sequence>
<feature type="region of interest" description="Disordered" evidence="5">
    <location>
        <begin position="39"/>
        <end position="60"/>
    </location>
</feature>
<keyword evidence="3" id="KW-0862">Zinc</keyword>
<dbReference type="EMBL" id="KV784360">
    <property type="protein sequence ID" value="OEU14713.1"/>
    <property type="molecule type" value="Genomic_DNA"/>
</dbReference>
<dbReference type="GO" id="GO:0046540">
    <property type="term" value="C:U4/U6 x U5 tri-snRNP complex"/>
    <property type="evidence" value="ECO:0007669"/>
    <property type="project" value="TreeGrafter"/>
</dbReference>
<feature type="compositionally biased region" description="Basic residues" evidence="5">
    <location>
        <begin position="220"/>
        <end position="237"/>
    </location>
</feature>
<dbReference type="OrthoDB" id="30343at2759"/>
<dbReference type="InterPro" id="IPR036236">
    <property type="entry name" value="Znf_C2H2_sf"/>
</dbReference>
<protein>
    <recommendedName>
        <fullName evidence="6">U1-type domain-containing protein</fullName>
    </recommendedName>
</protein>
<dbReference type="PANTHER" id="PTHR45986:SF1">
    <property type="entry name" value="ZINC FINGER MATRIN-TYPE PROTEIN 2"/>
    <property type="match status" value="1"/>
</dbReference>
<feature type="region of interest" description="Disordered" evidence="5">
    <location>
        <begin position="217"/>
        <end position="253"/>
    </location>
</feature>
<evidence type="ECO:0000256" key="5">
    <source>
        <dbReference type="SAM" id="MobiDB-lite"/>
    </source>
</evidence>
<reference evidence="7 8" key="1">
    <citation type="submission" date="2016-09" db="EMBL/GenBank/DDBJ databases">
        <title>Extensive genetic diversity and differential bi-allelic expression allows diatom success in the polar Southern Ocean.</title>
        <authorList>
            <consortium name="DOE Joint Genome Institute"/>
            <person name="Mock T."/>
            <person name="Otillar R.P."/>
            <person name="Strauss J."/>
            <person name="Dupont C."/>
            <person name="Frickenhaus S."/>
            <person name="Maumus F."/>
            <person name="Mcmullan M."/>
            <person name="Sanges R."/>
            <person name="Schmutz J."/>
            <person name="Toseland A."/>
            <person name="Valas R."/>
            <person name="Veluchamy A."/>
            <person name="Ward B.J."/>
            <person name="Allen A."/>
            <person name="Barry K."/>
            <person name="Falciatore A."/>
            <person name="Ferrante M."/>
            <person name="Fortunato A.E."/>
            <person name="Gloeckner G."/>
            <person name="Gruber A."/>
            <person name="Hipkin R."/>
            <person name="Janech M."/>
            <person name="Kroth P."/>
            <person name="Leese F."/>
            <person name="Lindquist E."/>
            <person name="Lyon B.R."/>
            <person name="Martin J."/>
            <person name="Mayer C."/>
            <person name="Parker M."/>
            <person name="Quesneville H."/>
            <person name="Raymond J."/>
            <person name="Uhlig C."/>
            <person name="Valentin K.U."/>
            <person name="Worden A.Z."/>
            <person name="Armbrust E.V."/>
            <person name="Bowler C."/>
            <person name="Green B."/>
            <person name="Moulton V."/>
            <person name="Van Oosterhout C."/>
            <person name="Grigoriev I."/>
        </authorList>
    </citation>
    <scope>NUCLEOTIDE SEQUENCE [LARGE SCALE GENOMIC DNA]</scope>
    <source>
        <strain evidence="7 8">CCMP1102</strain>
    </source>
</reference>
<dbReference type="Proteomes" id="UP000095751">
    <property type="component" value="Unassembled WGS sequence"/>
</dbReference>
<gene>
    <name evidence="7" type="ORF">FRACYDRAFT_269649</name>
</gene>
<dbReference type="KEGG" id="fcy:FRACYDRAFT_269649"/>
<dbReference type="SUPFAM" id="SSF57667">
    <property type="entry name" value="beta-beta-alpha zinc fingers"/>
    <property type="match status" value="1"/>
</dbReference>
<keyword evidence="1" id="KW-0479">Metal-binding</keyword>
<dbReference type="GO" id="GO:0005681">
    <property type="term" value="C:spliceosomal complex"/>
    <property type="evidence" value="ECO:0007669"/>
    <property type="project" value="InterPro"/>
</dbReference>
<organism evidence="7 8">
    <name type="scientific">Fragilariopsis cylindrus CCMP1102</name>
    <dbReference type="NCBI Taxonomy" id="635003"/>
    <lineage>
        <taxon>Eukaryota</taxon>
        <taxon>Sar</taxon>
        <taxon>Stramenopiles</taxon>
        <taxon>Ochrophyta</taxon>
        <taxon>Bacillariophyta</taxon>
        <taxon>Bacillariophyceae</taxon>
        <taxon>Bacillariophycidae</taxon>
        <taxon>Bacillariales</taxon>
        <taxon>Bacillariaceae</taxon>
        <taxon>Fragilariopsis</taxon>
    </lineage>
</organism>
<dbReference type="GO" id="GO:0003676">
    <property type="term" value="F:nucleic acid binding"/>
    <property type="evidence" value="ECO:0007669"/>
    <property type="project" value="InterPro"/>
</dbReference>
<dbReference type="InterPro" id="IPR003604">
    <property type="entry name" value="Matrin/U1-like-C_Znf_C2H2"/>
</dbReference>
<dbReference type="Pfam" id="PF12874">
    <property type="entry name" value="zf-met"/>
    <property type="match status" value="1"/>
</dbReference>
<dbReference type="GO" id="GO:0000398">
    <property type="term" value="P:mRNA splicing, via spliceosome"/>
    <property type="evidence" value="ECO:0007669"/>
    <property type="project" value="InterPro"/>
</dbReference>
<evidence type="ECO:0000256" key="3">
    <source>
        <dbReference type="ARBA" id="ARBA00022833"/>
    </source>
</evidence>
<dbReference type="GO" id="GO:0008270">
    <property type="term" value="F:zinc ion binding"/>
    <property type="evidence" value="ECO:0007669"/>
    <property type="project" value="UniProtKB-KW"/>
</dbReference>
<evidence type="ECO:0000259" key="6">
    <source>
        <dbReference type="SMART" id="SM00451"/>
    </source>
</evidence>
<name>A0A1E7FA41_9STRA</name>
<evidence type="ECO:0000256" key="2">
    <source>
        <dbReference type="ARBA" id="ARBA00022771"/>
    </source>
</evidence>